<dbReference type="InterPro" id="IPR012978">
    <property type="entry name" value="HEAT_RRP12"/>
</dbReference>
<name>A0A2G2Y1C8_CAPAN</name>
<accession>A0A2G2Y1C8</accession>
<protein>
    <recommendedName>
        <fullName evidence="4">RING-CH-type domain-containing protein</fullName>
    </recommendedName>
</protein>
<keyword evidence="2" id="KW-0863">Zinc-finger</keyword>
<dbReference type="Pfam" id="PF08161">
    <property type="entry name" value="RRP12_HEAT"/>
    <property type="match status" value="1"/>
</dbReference>
<dbReference type="SUPFAM" id="SSF57850">
    <property type="entry name" value="RING/U-box"/>
    <property type="match status" value="1"/>
</dbReference>
<dbReference type="SMART" id="SM00744">
    <property type="entry name" value="RINGv"/>
    <property type="match status" value="1"/>
</dbReference>
<dbReference type="Gramene" id="PHT63553">
    <property type="protein sequence ID" value="PHT63553"/>
    <property type="gene ID" value="T459_32603"/>
</dbReference>
<dbReference type="Proteomes" id="UP000222542">
    <property type="component" value="Unassembled WGS sequence"/>
</dbReference>
<comment type="caution">
    <text evidence="5">The sequence shown here is derived from an EMBL/GenBank/DDBJ whole genome shotgun (WGS) entry which is preliminary data.</text>
</comment>
<keyword evidence="1" id="KW-0479">Metal-binding</keyword>
<feature type="domain" description="RING-CH-type" evidence="4">
    <location>
        <begin position="79"/>
        <end position="118"/>
    </location>
</feature>
<organism evidence="5 6">
    <name type="scientific">Capsicum annuum</name>
    <name type="common">Capsicum pepper</name>
    <dbReference type="NCBI Taxonomy" id="4072"/>
    <lineage>
        <taxon>Eukaryota</taxon>
        <taxon>Viridiplantae</taxon>
        <taxon>Streptophyta</taxon>
        <taxon>Embryophyta</taxon>
        <taxon>Tracheophyta</taxon>
        <taxon>Spermatophyta</taxon>
        <taxon>Magnoliopsida</taxon>
        <taxon>eudicotyledons</taxon>
        <taxon>Gunneridae</taxon>
        <taxon>Pentapetalae</taxon>
        <taxon>asterids</taxon>
        <taxon>lamiids</taxon>
        <taxon>Solanales</taxon>
        <taxon>Solanaceae</taxon>
        <taxon>Solanoideae</taxon>
        <taxon>Capsiceae</taxon>
        <taxon>Capsicum</taxon>
    </lineage>
</organism>
<sequence length="354" mass="39742">MQSRLEEEDDAKAALPSWIQKLTKLTLVSSNNSISGSRFSSEDDGGSSNRHTLCELSWCPMSGSPVGKSSHWGELSYSCHGVKPEQSRDFIAPCKCRDTSKYVHRECPNQWRVVKVMALLGYLVYKIDAHQRFWLRLHCGFGSELGFCYVCGEVLDFCAKSIILKLADWMIVASGGAYDTKNAYSCGCWGLLPAFCRCPSDVHKKAQALTTLLIPFLKESSFMLENISAALQELVNKNKNVLACDTLSEELIVHQTENENLDLVLEFKCKYSYSKMSAGKNIKALASCSEEWLQALVNVFFESSPAKYQQFKAFTGVPTGALTYSFIQTLEQETKLTYERLLMSMQNKIHEAQT</sequence>
<reference evidence="5 6" key="1">
    <citation type="journal article" date="2014" name="Nat. Genet.">
        <title>Genome sequence of the hot pepper provides insights into the evolution of pungency in Capsicum species.</title>
        <authorList>
            <person name="Kim S."/>
            <person name="Park M."/>
            <person name="Yeom S.I."/>
            <person name="Kim Y.M."/>
            <person name="Lee J.M."/>
            <person name="Lee H.A."/>
            <person name="Seo E."/>
            <person name="Choi J."/>
            <person name="Cheong K."/>
            <person name="Kim K.T."/>
            <person name="Jung K."/>
            <person name="Lee G.W."/>
            <person name="Oh S.K."/>
            <person name="Bae C."/>
            <person name="Kim S.B."/>
            <person name="Lee H.Y."/>
            <person name="Kim S.Y."/>
            <person name="Kim M.S."/>
            <person name="Kang B.C."/>
            <person name="Jo Y.D."/>
            <person name="Yang H.B."/>
            <person name="Jeong H.J."/>
            <person name="Kang W.H."/>
            <person name="Kwon J.K."/>
            <person name="Shin C."/>
            <person name="Lim J.Y."/>
            <person name="Park J.H."/>
            <person name="Huh J.H."/>
            <person name="Kim J.S."/>
            <person name="Kim B.D."/>
            <person name="Cohen O."/>
            <person name="Paran I."/>
            <person name="Suh M.C."/>
            <person name="Lee S.B."/>
            <person name="Kim Y.K."/>
            <person name="Shin Y."/>
            <person name="Noh S.J."/>
            <person name="Park J."/>
            <person name="Seo Y.S."/>
            <person name="Kwon S.Y."/>
            <person name="Kim H.A."/>
            <person name="Park J.M."/>
            <person name="Kim H.J."/>
            <person name="Choi S.B."/>
            <person name="Bosland P.W."/>
            <person name="Reeves G."/>
            <person name="Jo S.H."/>
            <person name="Lee B.W."/>
            <person name="Cho H.T."/>
            <person name="Choi H.S."/>
            <person name="Lee M.S."/>
            <person name="Yu Y."/>
            <person name="Do Choi Y."/>
            <person name="Park B.S."/>
            <person name="van Deynze A."/>
            <person name="Ashrafi H."/>
            <person name="Hill T."/>
            <person name="Kim W.T."/>
            <person name="Pai H.S."/>
            <person name="Ahn H.K."/>
            <person name="Yeam I."/>
            <person name="Giovannoni J.J."/>
            <person name="Rose J.K."/>
            <person name="Sorensen I."/>
            <person name="Lee S.J."/>
            <person name="Kim R.W."/>
            <person name="Choi I.Y."/>
            <person name="Choi B.S."/>
            <person name="Lim J.S."/>
            <person name="Lee Y.H."/>
            <person name="Choi D."/>
        </authorList>
    </citation>
    <scope>NUCLEOTIDE SEQUENCE [LARGE SCALE GENOMIC DNA]</scope>
    <source>
        <strain evidence="6">cv. CM334</strain>
    </source>
</reference>
<dbReference type="InterPro" id="IPR011016">
    <property type="entry name" value="Znf_RING-CH"/>
</dbReference>
<keyword evidence="6" id="KW-1185">Reference proteome</keyword>
<dbReference type="GO" id="GO:0008270">
    <property type="term" value="F:zinc ion binding"/>
    <property type="evidence" value="ECO:0007669"/>
    <property type="project" value="UniProtKB-KW"/>
</dbReference>
<dbReference type="STRING" id="4072.A0A2G2Y1C8"/>
<dbReference type="InterPro" id="IPR013083">
    <property type="entry name" value="Znf_RING/FYVE/PHD"/>
</dbReference>
<dbReference type="PANTHER" id="PTHR48412:SF1">
    <property type="entry name" value="ARM REPEAT SUPERFAMILY PROTEIN"/>
    <property type="match status" value="1"/>
</dbReference>
<evidence type="ECO:0000259" key="4">
    <source>
        <dbReference type="SMART" id="SM00744"/>
    </source>
</evidence>
<dbReference type="Gene3D" id="3.30.40.10">
    <property type="entry name" value="Zinc/RING finger domain, C3HC4 (zinc finger)"/>
    <property type="match status" value="1"/>
</dbReference>
<gene>
    <name evidence="5" type="ORF">T459_32603</name>
</gene>
<keyword evidence="3" id="KW-0862">Zinc</keyword>
<dbReference type="EMBL" id="AYRZ02000029">
    <property type="protein sequence ID" value="PHT63553.1"/>
    <property type="molecule type" value="Genomic_DNA"/>
</dbReference>
<evidence type="ECO:0000256" key="3">
    <source>
        <dbReference type="ARBA" id="ARBA00022833"/>
    </source>
</evidence>
<reference evidence="5 6" key="2">
    <citation type="journal article" date="2017" name="Genome Biol.">
        <title>New reference genome sequences of hot pepper reveal the massive evolution of plant disease-resistance genes by retroduplication.</title>
        <authorList>
            <person name="Kim S."/>
            <person name="Park J."/>
            <person name="Yeom S.I."/>
            <person name="Kim Y.M."/>
            <person name="Seo E."/>
            <person name="Kim K.T."/>
            <person name="Kim M.S."/>
            <person name="Lee J.M."/>
            <person name="Cheong K."/>
            <person name="Shin H.S."/>
            <person name="Kim S.B."/>
            <person name="Han K."/>
            <person name="Lee J."/>
            <person name="Park M."/>
            <person name="Lee H.A."/>
            <person name="Lee H.Y."/>
            <person name="Lee Y."/>
            <person name="Oh S."/>
            <person name="Lee J.H."/>
            <person name="Choi E."/>
            <person name="Choi E."/>
            <person name="Lee S.E."/>
            <person name="Jeon J."/>
            <person name="Kim H."/>
            <person name="Choi G."/>
            <person name="Song H."/>
            <person name="Lee J."/>
            <person name="Lee S.C."/>
            <person name="Kwon J.K."/>
            <person name="Lee H.Y."/>
            <person name="Koo N."/>
            <person name="Hong Y."/>
            <person name="Kim R.W."/>
            <person name="Kang W.H."/>
            <person name="Huh J.H."/>
            <person name="Kang B.C."/>
            <person name="Yang T.J."/>
            <person name="Lee Y.H."/>
            <person name="Bennetzen J.L."/>
            <person name="Choi D."/>
        </authorList>
    </citation>
    <scope>NUCLEOTIDE SEQUENCE [LARGE SCALE GENOMIC DNA]</scope>
    <source>
        <strain evidence="6">cv. CM334</strain>
    </source>
</reference>
<evidence type="ECO:0000313" key="5">
    <source>
        <dbReference type="EMBL" id="PHT63553.1"/>
    </source>
</evidence>
<proteinExistence type="predicted"/>
<dbReference type="PANTHER" id="PTHR48412">
    <property type="entry name" value="ARM REPEAT SUPERFAMILY PROTEIN"/>
    <property type="match status" value="1"/>
</dbReference>
<dbReference type="Pfam" id="PF12906">
    <property type="entry name" value="RINGv"/>
    <property type="match status" value="1"/>
</dbReference>
<evidence type="ECO:0000313" key="6">
    <source>
        <dbReference type="Proteomes" id="UP000222542"/>
    </source>
</evidence>
<dbReference type="AlphaFoldDB" id="A0A2G2Y1C8"/>
<evidence type="ECO:0000256" key="1">
    <source>
        <dbReference type="ARBA" id="ARBA00022723"/>
    </source>
</evidence>
<evidence type="ECO:0000256" key="2">
    <source>
        <dbReference type="ARBA" id="ARBA00022771"/>
    </source>
</evidence>